<evidence type="ECO:0000256" key="1">
    <source>
        <dbReference type="SAM" id="Phobius"/>
    </source>
</evidence>
<keyword evidence="1" id="KW-0812">Transmembrane</keyword>
<feature type="transmembrane region" description="Helical" evidence="1">
    <location>
        <begin position="156"/>
        <end position="174"/>
    </location>
</feature>
<organism evidence="2">
    <name type="scientific">viral metagenome</name>
    <dbReference type="NCBI Taxonomy" id="1070528"/>
    <lineage>
        <taxon>unclassified sequences</taxon>
        <taxon>metagenomes</taxon>
        <taxon>organismal metagenomes</taxon>
    </lineage>
</organism>
<evidence type="ECO:0000313" key="2">
    <source>
        <dbReference type="EMBL" id="QHT31285.1"/>
    </source>
</evidence>
<name>A0A6C0EVI7_9ZZZZ</name>
<reference evidence="2" key="1">
    <citation type="journal article" date="2020" name="Nature">
        <title>Giant virus diversity and host interactions through global metagenomics.</title>
        <authorList>
            <person name="Schulz F."/>
            <person name="Roux S."/>
            <person name="Paez-Espino D."/>
            <person name="Jungbluth S."/>
            <person name="Walsh D.A."/>
            <person name="Denef V.J."/>
            <person name="McMahon K.D."/>
            <person name="Konstantinidis K.T."/>
            <person name="Eloe-Fadrosh E.A."/>
            <person name="Kyrpides N.C."/>
            <person name="Woyke T."/>
        </authorList>
    </citation>
    <scope>NUCLEOTIDE SEQUENCE</scope>
    <source>
        <strain evidence="2">GVMAG-M-3300009155-2</strain>
    </source>
</reference>
<keyword evidence="1" id="KW-1133">Transmembrane helix</keyword>
<dbReference type="EMBL" id="MN738917">
    <property type="protein sequence ID" value="QHT31285.1"/>
    <property type="molecule type" value="Genomic_DNA"/>
</dbReference>
<keyword evidence="1" id="KW-0472">Membrane</keyword>
<proteinExistence type="predicted"/>
<feature type="transmembrane region" description="Helical" evidence="1">
    <location>
        <begin position="194"/>
        <end position="211"/>
    </location>
</feature>
<dbReference type="AlphaFoldDB" id="A0A6C0EVI7"/>
<accession>A0A6C0EVI7</accession>
<protein>
    <submittedName>
        <fullName evidence="2">Uncharacterized protein</fullName>
    </submittedName>
</protein>
<sequence length="221" mass="25016">MNLRNYYNQSFFIIIMSDTTNIFDLPTDPVGGGNTSNNISLNASENVIVQQPNIHNGISQTGGGVGGNVSLDQNTISQIVSSLQQATITGATQLPSRDIPMTTATRMNDPQIQPNYVPQMQDIDYISNEESASEMISKYNRQMETRNSLDDMYNELQSPLLISVLYFLFQLPFFRRFLFNYFPILFSNDGNYNINGFLFCSVLFGLLFYIINKTTNHFSTF</sequence>